<dbReference type="Pfam" id="PF00098">
    <property type="entry name" value="zf-CCHC"/>
    <property type="match status" value="1"/>
</dbReference>
<feature type="compositionally biased region" description="Basic residues" evidence="3">
    <location>
        <begin position="233"/>
        <end position="244"/>
    </location>
</feature>
<accession>A0A9R1UT08</accession>
<keyword evidence="1" id="KW-0645">Protease</keyword>
<name>A0A9R1UT08_LACSA</name>
<organism evidence="6 7">
    <name type="scientific">Lactuca sativa</name>
    <name type="common">Garden lettuce</name>
    <dbReference type="NCBI Taxonomy" id="4236"/>
    <lineage>
        <taxon>Eukaryota</taxon>
        <taxon>Viridiplantae</taxon>
        <taxon>Streptophyta</taxon>
        <taxon>Embryophyta</taxon>
        <taxon>Tracheophyta</taxon>
        <taxon>Spermatophyta</taxon>
        <taxon>Magnoliopsida</taxon>
        <taxon>eudicotyledons</taxon>
        <taxon>Gunneridae</taxon>
        <taxon>Pentapetalae</taxon>
        <taxon>asterids</taxon>
        <taxon>campanulids</taxon>
        <taxon>Asterales</taxon>
        <taxon>Asteraceae</taxon>
        <taxon>Cichorioideae</taxon>
        <taxon>Cichorieae</taxon>
        <taxon>Lactucinae</taxon>
        <taxon>Lactuca</taxon>
    </lineage>
</organism>
<dbReference type="GO" id="GO:0003676">
    <property type="term" value="F:nucleic acid binding"/>
    <property type="evidence" value="ECO:0007669"/>
    <property type="project" value="InterPro"/>
</dbReference>
<dbReference type="InterPro" id="IPR036875">
    <property type="entry name" value="Znf_CCHC_sf"/>
</dbReference>
<dbReference type="PROSITE" id="PS50994">
    <property type="entry name" value="INTEGRASE"/>
    <property type="match status" value="1"/>
</dbReference>
<dbReference type="SUPFAM" id="SSF53098">
    <property type="entry name" value="Ribonuclease H-like"/>
    <property type="match status" value="1"/>
</dbReference>
<dbReference type="InterPro" id="IPR012337">
    <property type="entry name" value="RNaseH-like_sf"/>
</dbReference>
<feature type="domain" description="CCHC-type" evidence="4">
    <location>
        <begin position="259"/>
        <end position="272"/>
    </location>
</feature>
<dbReference type="SUPFAM" id="SSF56672">
    <property type="entry name" value="DNA/RNA polymerases"/>
    <property type="match status" value="1"/>
</dbReference>
<dbReference type="InterPro" id="IPR036397">
    <property type="entry name" value="RNaseH_sf"/>
</dbReference>
<proteinExistence type="predicted"/>
<dbReference type="GO" id="GO:0015074">
    <property type="term" value="P:DNA integration"/>
    <property type="evidence" value="ECO:0007669"/>
    <property type="project" value="InterPro"/>
</dbReference>
<dbReference type="CDD" id="cd09272">
    <property type="entry name" value="RNase_HI_RT_Ty1"/>
    <property type="match status" value="1"/>
</dbReference>
<dbReference type="Pfam" id="PF14223">
    <property type="entry name" value="Retrotran_gag_2"/>
    <property type="match status" value="1"/>
</dbReference>
<dbReference type="InterPro" id="IPR057670">
    <property type="entry name" value="SH3_retrovirus"/>
</dbReference>
<evidence type="ECO:0000259" key="4">
    <source>
        <dbReference type="PROSITE" id="PS50158"/>
    </source>
</evidence>
<dbReference type="PANTHER" id="PTHR47592:SF29">
    <property type="entry name" value="ZINC FINGER, CCHC-TYPE"/>
    <property type="match status" value="1"/>
</dbReference>
<keyword evidence="2" id="KW-0862">Zinc</keyword>
<evidence type="ECO:0000256" key="2">
    <source>
        <dbReference type="PROSITE-ProRule" id="PRU00047"/>
    </source>
</evidence>
<keyword evidence="2" id="KW-0479">Metal-binding</keyword>
<dbReference type="PANTHER" id="PTHR47592">
    <property type="entry name" value="PBF68 PROTEIN"/>
    <property type="match status" value="1"/>
</dbReference>
<protein>
    <recommendedName>
        <fullName evidence="8">Zinc finger, CCHC-type</fullName>
    </recommendedName>
</protein>
<keyword evidence="7" id="KW-1185">Reference proteome</keyword>
<feature type="region of interest" description="Disordered" evidence="3">
    <location>
        <begin position="583"/>
        <end position="620"/>
    </location>
</feature>
<evidence type="ECO:0000256" key="3">
    <source>
        <dbReference type="SAM" id="MobiDB-lite"/>
    </source>
</evidence>
<dbReference type="AlphaFoldDB" id="A0A9R1UT08"/>
<evidence type="ECO:0000256" key="1">
    <source>
        <dbReference type="ARBA" id="ARBA00022750"/>
    </source>
</evidence>
<sequence>MESGDFVKEMTSKFEKLNKFEGQGFRRWQKKMKFLLTTLKVVYVLSTPMPVLPESIEDEPLKATRRRSKWENDDYICRGHILNGMSDFLFDIYQNFESAKELWDSLESRHMEEDASSKKFLVSNFMGYKMIDSRPVMEQFHEMLRILGQFAQHNLKMDEAISVAVIIDKLPPSRKDFKHNLKHNKEELTLTQLGSHLRIEESIRTQELDNNPKGKNQVGSSSVNMVEGNSSKNPKKSNGKRKFKGKDDKSSNKKAKLVCWNCNKPGHFKKDCHLRKVNKDGAGLSGSKDPEKQQEFYVQDDKVAWWVDSGATSHVCKDLYWFKNFQPIEDGSVVKMGNVATEPIKGIGYVLLTFTYGKCLCLNNVLYVPGIRKNLVSEIVLNNCGSKQDEALDKFKIYKQHVELHKNELIKVLRTDRGGEYYDPNYFESTGVIHQTTAPYTPQQNGVAERKNRTLKEMVNSMLSYSGLSEGFWGEAMLTACYILNRTPNKRSKNTPYELWYKKVPNLSYLKVWGCRAVVRLTEPKRKTLGERGIDCIFIGYAEHYKAYRFYVLESNDSVSVNTVIESRDAIFDEERFTSIPRPRDMIHQSSSKSTTQAEDISGGASSVPEPRKNTRARKAKSFGSDFQLYLVEGTRNETISQHQYCFNIEEDPKTFSEAMASRDVHFWKKAIHDEIDSIMHNNTWVLADLPPGCKALGCKWILKRKMKVDGTIDKYKAILVIQGFRQKEGIDFVHTYALVARISTIRLLLALAAIHNLVIHQMDVKTTFLNGDLDEEIYMKQPEGFVMPGNEHKVCKLKKSLYGLKQAPKQWHQKFDDVVLSNKKLITKKFLSYSFHMKDMGEAEVILGIRIRKGNSGISISQSHYIEKILKKFNFENCSPVSTPIDPSLKLLPNKGSPVSQLEYSRAIGCLMYAMISTEPDIAYVVGRLSRYTSNPSSHHWQAVSRVFKYLKGTMNYGLTYSVYPSVLEGYSDASWINNLEVHSSTSGWVFLFGGGAISWASKKQTCITNSTMESEFVALSAAGKEAEWLRNLIYEIPLWPKPISTISIRCDRSATLAKAYSQVYNGKSRHFGVRHSMIRELIMTGVISVEFV</sequence>
<dbReference type="SMART" id="SM00343">
    <property type="entry name" value="ZnF_C2HC"/>
    <property type="match status" value="1"/>
</dbReference>
<keyword evidence="1" id="KW-0064">Aspartyl protease</keyword>
<feature type="region of interest" description="Disordered" evidence="3">
    <location>
        <begin position="203"/>
        <end position="250"/>
    </location>
</feature>
<dbReference type="InterPro" id="IPR054722">
    <property type="entry name" value="PolX-like_BBD"/>
</dbReference>
<gene>
    <name evidence="6" type="ORF">LSAT_V11C800454210</name>
</gene>
<evidence type="ECO:0000313" key="6">
    <source>
        <dbReference type="EMBL" id="KAJ0192360.1"/>
    </source>
</evidence>
<dbReference type="Gene3D" id="3.30.420.10">
    <property type="entry name" value="Ribonuclease H-like superfamily/Ribonuclease H"/>
    <property type="match status" value="1"/>
</dbReference>
<dbReference type="SUPFAM" id="SSF57756">
    <property type="entry name" value="Retrovirus zinc finger-like domains"/>
    <property type="match status" value="1"/>
</dbReference>
<dbReference type="GO" id="GO:0008270">
    <property type="term" value="F:zinc ion binding"/>
    <property type="evidence" value="ECO:0007669"/>
    <property type="project" value="UniProtKB-KW"/>
</dbReference>
<feature type="domain" description="Integrase catalytic" evidence="5">
    <location>
        <begin position="339"/>
        <end position="504"/>
    </location>
</feature>
<dbReference type="InterPro" id="IPR001584">
    <property type="entry name" value="Integrase_cat-core"/>
</dbReference>
<keyword evidence="2" id="KW-0863">Zinc-finger</keyword>
<dbReference type="PROSITE" id="PS50158">
    <property type="entry name" value="ZF_CCHC"/>
    <property type="match status" value="1"/>
</dbReference>
<feature type="compositionally biased region" description="Polar residues" evidence="3">
    <location>
        <begin position="588"/>
        <end position="599"/>
    </location>
</feature>
<evidence type="ECO:0000313" key="7">
    <source>
        <dbReference type="Proteomes" id="UP000235145"/>
    </source>
</evidence>
<evidence type="ECO:0008006" key="8">
    <source>
        <dbReference type="Google" id="ProtNLM"/>
    </source>
</evidence>
<dbReference type="Pfam" id="PF07727">
    <property type="entry name" value="RVT_2"/>
    <property type="match status" value="1"/>
</dbReference>
<dbReference type="InterPro" id="IPR043502">
    <property type="entry name" value="DNA/RNA_pol_sf"/>
</dbReference>
<dbReference type="Proteomes" id="UP000235145">
    <property type="component" value="Unassembled WGS sequence"/>
</dbReference>
<dbReference type="EMBL" id="NBSK02000008">
    <property type="protein sequence ID" value="KAJ0192360.1"/>
    <property type="molecule type" value="Genomic_DNA"/>
</dbReference>
<dbReference type="Pfam" id="PF25597">
    <property type="entry name" value="SH3_retrovirus"/>
    <property type="match status" value="1"/>
</dbReference>
<dbReference type="InterPro" id="IPR001878">
    <property type="entry name" value="Znf_CCHC"/>
</dbReference>
<feature type="compositionally biased region" description="Polar residues" evidence="3">
    <location>
        <begin position="213"/>
        <end position="224"/>
    </location>
</feature>
<dbReference type="Pfam" id="PF22936">
    <property type="entry name" value="Pol_BBD"/>
    <property type="match status" value="1"/>
</dbReference>
<keyword evidence="1" id="KW-0378">Hydrolase</keyword>
<dbReference type="GO" id="GO:0004190">
    <property type="term" value="F:aspartic-type endopeptidase activity"/>
    <property type="evidence" value="ECO:0007669"/>
    <property type="project" value="UniProtKB-KW"/>
</dbReference>
<feature type="compositionally biased region" description="Basic and acidic residues" evidence="3">
    <location>
        <begin position="203"/>
        <end position="212"/>
    </location>
</feature>
<dbReference type="InterPro" id="IPR013103">
    <property type="entry name" value="RVT_2"/>
</dbReference>
<evidence type="ECO:0000259" key="5">
    <source>
        <dbReference type="PROSITE" id="PS50994"/>
    </source>
</evidence>
<comment type="caution">
    <text evidence="6">The sequence shown here is derived from an EMBL/GenBank/DDBJ whole genome shotgun (WGS) entry which is preliminary data.</text>
</comment>
<reference evidence="6 7" key="1">
    <citation type="journal article" date="2017" name="Nat. Commun.">
        <title>Genome assembly with in vitro proximity ligation data and whole-genome triplication in lettuce.</title>
        <authorList>
            <person name="Reyes-Chin-Wo S."/>
            <person name="Wang Z."/>
            <person name="Yang X."/>
            <person name="Kozik A."/>
            <person name="Arikit S."/>
            <person name="Song C."/>
            <person name="Xia L."/>
            <person name="Froenicke L."/>
            <person name="Lavelle D.O."/>
            <person name="Truco M.J."/>
            <person name="Xia R."/>
            <person name="Zhu S."/>
            <person name="Xu C."/>
            <person name="Xu H."/>
            <person name="Xu X."/>
            <person name="Cox K."/>
            <person name="Korf I."/>
            <person name="Meyers B.C."/>
            <person name="Michelmore R.W."/>
        </authorList>
    </citation>
    <scope>NUCLEOTIDE SEQUENCE [LARGE SCALE GENOMIC DNA]</scope>
    <source>
        <strain evidence="7">cv. Salinas</strain>
        <tissue evidence="6">Seedlings</tissue>
    </source>
</reference>